<gene>
    <name evidence="3" type="ORF">niasHT_034110</name>
</gene>
<sequence>MEIQGTEAETKGGKLLGHFGVGQTEKSSAQFGETERDQLKLTMKITQEEKEYLAKDLDRLRQELVEKERDSEQRERKEWATVNRKREKLRTRISEAEMGLFRVEDEKRELQHRIKEFGAVTQQSTELNGRLENKFYHEERRLNSKIRQYGRGEQRERERAITFYPVNMSRGGLSADLNMSANSSDQGFVPLSSPDGGGARIRSAVPSLWSEIDTNEPVEELVSLERKAMRRRSIRSGIASGEISRVSPFLNDKCFRSINPLRKNTHFQINCRPSLPDHFATSADHQKHFHLNRVT</sequence>
<feature type="coiled-coil region" evidence="1">
    <location>
        <begin position="43"/>
        <end position="77"/>
    </location>
</feature>
<name>A0ABD2J547_9BILA</name>
<protein>
    <submittedName>
        <fullName evidence="3">Uncharacterized protein</fullName>
    </submittedName>
</protein>
<proteinExistence type="predicted"/>
<comment type="caution">
    <text evidence="3">The sequence shown here is derived from an EMBL/GenBank/DDBJ whole genome shotgun (WGS) entry which is preliminary data.</text>
</comment>
<keyword evidence="4" id="KW-1185">Reference proteome</keyword>
<dbReference type="Proteomes" id="UP001620626">
    <property type="component" value="Unassembled WGS sequence"/>
</dbReference>
<reference evidence="3 4" key="1">
    <citation type="submission" date="2024-10" db="EMBL/GenBank/DDBJ databases">
        <authorList>
            <person name="Kim D."/>
        </authorList>
    </citation>
    <scope>NUCLEOTIDE SEQUENCE [LARGE SCALE GENOMIC DNA]</scope>
    <source>
        <strain evidence="3">BH-2024</strain>
    </source>
</reference>
<evidence type="ECO:0000313" key="4">
    <source>
        <dbReference type="Proteomes" id="UP001620626"/>
    </source>
</evidence>
<dbReference type="EMBL" id="JBICBT010001051">
    <property type="protein sequence ID" value="KAL3085880.1"/>
    <property type="molecule type" value="Genomic_DNA"/>
</dbReference>
<dbReference type="AlphaFoldDB" id="A0ABD2J547"/>
<feature type="region of interest" description="Disordered" evidence="2">
    <location>
        <begin position="1"/>
        <end position="34"/>
    </location>
</feature>
<evidence type="ECO:0000256" key="2">
    <source>
        <dbReference type="SAM" id="MobiDB-lite"/>
    </source>
</evidence>
<organism evidence="3 4">
    <name type="scientific">Heterodera trifolii</name>
    <dbReference type="NCBI Taxonomy" id="157864"/>
    <lineage>
        <taxon>Eukaryota</taxon>
        <taxon>Metazoa</taxon>
        <taxon>Ecdysozoa</taxon>
        <taxon>Nematoda</taxon>
        <taxon>Chromadorea</taxon>
        <taxon>Rhabditida</taxon>
        <taxon>Tylenchina</taxon>
        <taxon>Tylenchomorpha</taxon>
        <taxon>Tylenchoidea</taxon>
        <taxon>Heteroderidae</taxon>
        <taxon>Heteroderinae</taxon>
        <taxon>Heterodera</taxon>
    </lineage>
</organism>
<accession>A0ABD2J547</accession>
<evidence type="ECO:0000256" key="1">
    <source>
        <dbReference type="SAM" id="Coils"/>
    </source>
</evidence>
<evidence type="ECO:0000313" key="3">
    <source>
        <dbReference type="EMBL" id="KAL3085880.1"/>
    </source>
</evidence>
<keyword evidence="1" id="KW-0175">Coiled coil</keyword>